<dbReference type="AlphaFoldDB" id="A0A7I7S0A1"/>
<dbReference type="EMBL" id="AP022593">
    <property type="protein sequence ID" value="BBY49890.1"/>
    <property type="molecule type" value="Genomic_DNA"/>
</dbReference>
<sequence length="80" mass="9345">MDDDEKPTLNEQELYEYLHYDEGLPVTRRAIKYAVLRREIQPTRLGGGNFYSKRDGLEWVKSRKQTGVYRAPENRAAVGE</sequence>
<dbReference type="RefSeq" id="WP_163919448.1">
    <property type="nucleotide sequence ID" value="NZ_AP022593.1"/>
</dbReference>
<proteinExistence type="predicted"/>
<protein>
    <recommendedName>
        <fullName evidence="3">Helix-turn-helix domain-containing protein</fullName>
    </recommendedName>
</protein>
<accession>A0A7I7S0A1</accession>
<name>A0A7I7S0A1_9MYCO</name>
<evidence type="ECO:0008006" key="3">
    <source>
        <dbReference type="Google" id="ProtNLM"/>
    </source>
</evidence>
<dbReference type="KEGG" id="marz:MARA_33580"/>
<organism evidence="1 2">
    <name type="scientific">Mycolicibacterium arabiense</name>
    <dbReference type="NCBI Taxonomy" id="1286181"/>
    <lineage>
        <taxon>Bacteria</taxon>
        <taxon>Bacillati</taxon>
        <taxon>Actinomycetota</taxon>
        <taxon>Actinomycetes</taxon>
        <taxon>Mycobacteriales</taxon>
        <taxon>Mycobacteriaceae</taxon>
        <taxon>Mycolicibacterium</taxon>
    </lineage>
</organism>
<keyword evidence="2" id="KW-1185">Reference proteome</keyword>
<gene>
    <name evidence="1" type="ORF">MARA_33580</name>
</gene>
<reference evidence="1 2" key="1">
    <citation type="journal article" date="2019" name="Emerg. Microbes Infect.">
        <title>Comprehensive subspecies identification of 175 nontuberculous mycobacteria species based on 7547 genomic profiles.</title>
        <authorList>
            <person name="Matsumoto Y."/>
            <person name="Kinjo T."/>
            <person name="Motooka D."/>
            <person name="Nabeya D."/>
            <person name="Jung N."/>
            <person name="Uechi K."/>
            <person name="Horii T."/>
            <person name="Iida T."/>
            <person name="Fujita J."/>
            <person name="Nakamura S."/>
        </authorList>
    </citation>
    <scope>NUCLEOTIDE SEQUENCE [LARGE SCALE GENOMIC DNA]</scope>
    <source>
        <strain evidence="1 2">JCM 18538</strain>
    </source>
</reference>
<evidence type="ECO:0000313" key="1">
    <source>
        <dbReference type="EMBL" id="BBY49890.1"/>
    </source>
</evidence>
<evidence type="ECO:0000313" key="2">
    <source>
        <dbReference type="Proteomes" id="UP000467428"/>
    </source>
</evidence>
<geneLocation type="plasmid" evidence="2">
    <name>pjcm18538 dna</name>
</geneLocation>
<dbReference type="Proteomes" id="UP000467428">
    <property type="component" value="Chromosome"/>
</dbReference>